<dbReference type="EMBL" id="JAPDGR010000846">
    <property type="protein sequence ID" value="KAJ2987091.1"/>
    <property type="molecule type" value="Genomic_DNA"/>
</dbReference>
<sequence length="1022" mass="116834">MDRVYNMIFGSRHRAPTQQQQQYCFTIGEINERLQSLCSPVSGPHSQGRRITEKGVREIQTLLKLLDDRRNRFDDAQWAWRPRLYAILHNLQAIEFMDDFIREHITDFNLPFNEQTLPQFIGGKEEGVNLRLAFFAIQDYYLTEVKDIESEKSLHLTLPVSGDTYFISQRPLGQGSFGSVDLVFSRLSTDSFARKRVLRFRGSEQSQKDLIQELRELRRLNHQHLVQIIGSYTDTEYIAYLMKPVASSTLAQFLNTPQALKNHEKDLLRPFYGCLAGAMNYLYAHQIRHRDLTARNILIDSSWKIYISDFGSSYSWEFKPSSKTKHRNVPTSPDYMAPEVAKEEERGTRSDMWSLGIVFLEMTTKLLDHRLVSLRDKIRQNASKEKVQPYPYANMTVIINWMKTLGTTNTDYEHDKEPLGWIRELLHLEHEHRLTPPQLMQYIFESPSLHAFCCLKCIDDFRNQSFAYNLTGPRKDAKEDSERTRQEVEEAFASNPLKMQLGGISHKETASIERWIENSYPLETSAVELPTPDYPESPRNFDDTQDFDPIRADQFLYNIYEHEFYNPTYLSGHRENQPLDTDPFPSFYPTEPVELLGDTAWADDYPNESWVNPKSKAQGKLLQDSNLGFLEVVSNSTDDDDHEAELPFEECSDRSSVHSEEMVPIQVPNGPLHVIYEYEALREVEMMTKELVEKGEIQFDEEEDKSDTEHPWDEASDRSESSDDPQADKHGVINAENPSTDDAETLIGEQPELANEASPSSSMTTETLIASVEVKEIETDNLSASPLEITEASLPTTEEHSENEDKISATPSRDNGVPLLVDKRHVGKADNVQDLPLSNVPPNALPDPTLGPSGNSNKADKKREPGGKKGHALISNTKTKPQKKARSIEKAVYIDGKKPRSDVRLPTLAIPDIVINGVSNAQPEEPRLSKNNLRHIGGGIRPPIVPRKRNALMPIDARKLMENTWEMASSAPTSVLSEESKSKISKFFFMIPNDREIENLLSFYFHKQAAILLRPHARRPRR</sequence>
<organism evidence="1 2">
    <name type="scientific">Xylaria curta</name>
    <dbReference type="NCBI Taxonomy" id="42375"/>
    <lineage>
        <taxon>Eukaryota</taxon>
        <taxon>Fungi</taxon>
        <taxon>Dikarya</taxon>
        <taxon>Ascomycota</taxon>
        <taxon>Pezizomycotina</taxon>
        <taxon>Sordariomycetes</taxon>
        <taxon>Xylariomycetidae</taxon>
        <taxon>Xylariales</taxon>
        <taxon>Xylariaceae</taxon>
        <taxon>Xylaria</taxon>
    </lineage>
</organism>
<protein>
    <submittedName>
        <fullName evidence="1">Uncharacterized protein</fullName>
    </submittedName>
</protein>
<comment type="caution">
    <text evidence="1">The sequence shown here is derived from an EMBL/GenBank/DDBJ whole genome shotgun (WGS) entry which is preliminary data.</text>
</comment>
<evidence type="ECO:0000313" key="1">
    <source>
        <dbReference type="EMBL" id="KAJ2987091.1"/>
    </source>
</evidence>
<gene>
    <name evidence="1" type="ORF">NUW58_g4696</name>
</gene>
<accession>A0ACC1P7Z0</accession>
<reference evidence="1" key="1">
    <citation type="submission" date="2022-10" db="EMBL/GenBank/DDBJ databases">
        <title>Genome Sequence of Xylaria curta.</title>
        <authorList>
            <person name="Buettner E."/>
        </authorList>
    </citation>
    <scope>NUCLEOTIDE SEQUENCE</scope>
    <source>
        <strain evidence="1">Babe10</strain>
    </source>
</reference>
<proteinExistence type="predicted"/>
<evidence type="ECO:0000313" key="2">
    <source>
        <dbReference type="Proteomes" id="UP001143856"/>
    </source>
</evidence>
<dbReference type="Proteomes" id="UP001143856">
    <property type="component" value="Unassembled WGS sequence"/>
</dbReference>
<name>A0ACC1P7Z0_9PEZI</name>
<keyword evidence="2" id="KW-1185">Reference proteome</keyword>